<evidence type="ECO:0000313" key="1">
    <source>
        <dbReference type="EMBL" id="KKM89902.1"/>
    </source>
</evidence>
<gene>
    <name evidence="1" type="ORF">LCGC14_1244020</name>
</gene>
<accession>A0A0F9P933</accession>
<comment type="caution">
    <text evidence="1">The sequence shown here is derived from an EMBL/GenBank/DDBJ whole genome shotgun (WGS) entry which is preliminary data.</text>
</comment>
<name>A0A0F9P933_9ZZZZ</name>
<reference evidence="1" key="1">
    <citation type="journal article" date="2015" name="Nature">
        <title>Complex archaea that bridge the gap between prokaryotes and eukaryotes.</title>
        <authorList>
            <person name="Spang A."/>
            <person name="Saw J.H."/>
            <person name="Jorgensen S.L."/>
            <person name="Zaremba-Niedzwiedzka K."/>
            <person name="Martijn J."/>
            <person name="Lind A.E."/>
            <person name="van Eijk R."/>
            <person name="Schleper C."/>
            <person name="Guy L."/>
            <person name="Ettema T.J."/>
        </authorList>
    </citation>
    <scope>NUCLEOTIDE SEQUENCE</scope>
</reference>
<proteinExistence type="predicted"/>
<dbReference type="AlphaFoldDB" id="A0A0F9P933"/>
<dbReference type="EMBL" id="LAZR01006749">
    <property type="protein sequence ID" value="KKM89902.1"/>
    <property type="molecule type" value="Genomic_DNA"/>
</dbReference>
<protein>
    <submittedName>
        <fullName evidence="1">Uncharacterized protein</fullName>
    </submittedName>
</protein>
<sequence>MAILEEPQNIPSELLDLYRAALNSHPTGGIVKKRYPYRMPPMQAGGKGVYPKQRSQRARFKTAVENFKGVSSSDRARWYAAEPPWSSFLWYYNYFIMSSLAGNANPNQGGAGVIKSIQFVSKSIPTGGNEAVTITTVDPAKTVVMLFGSSYISDKIQRGSGTVNNNSTTNKALSPNIELALAEVKLQGEVGQSEVSGGEGSGDWGAPFVSALTVSQLTVGLPNIRAGVVCSFSYEVIEHKAQTVYPYVQTIAATQINISWPVTPSVAAVIGAIVIEYI</sequence>
<organism evidence="1">
    <name type="scientific">marine sediment metagenome</name>
    <dbReference type="NCBI Taxonomy" id="412755"/>
    <lineage>
        <taxon>unclassified sequences</taxon>
        <taxon>metagenomes</taxon>
        <taxon>ecological metagenomes</taxon>
    </lineage>
</organism>